<evidence type="ECO:0000256" key="1">
    <source>
        <dbReference type="ARBA" id="ARBA00022679"/>
    </source>
</evidence>
<keyword evidence="1" id="KW-0808">Transferase</keyword>
<feature type="domain" description="Glycosyl transferase family 1" evidence="2">
    <location>
        <begin position="205"/>
        <end position="359"/>
    </location>
</feature>
<evidence type="ECO:0000313" key="4">
    <source>
        <dbReference type="EMBL" id="PJA46508.1"/>
    </source>
</evidence>
<dbReference type="PANTHER" id="PTHR46401:SF2">
    <property type="entry name" value="GLYCOSYLTRANSFERASE WBBK-RELATED"/>
    <property type="match status" value="1"/>
</dbReference>
<gene>
    <name evidence="4" type="ORF">CO173_01960</name>
</gene>
<proteinExistence type="predicted"/>
<evidence type="ECO:0000259" key="3">
    <source>
        <dbReference type="Pfam" id="PF13439"/>
    </source>
</evidence>
<dbReference type="Pfam" id="PF13439">
    <property type="entry name" value="Glyco_transf_4"/>
    <property type="match status" value="1"/>
</dbReference>
<dbReference type="SUPFAM" id="SSF53756">
    <property type="entry name" value="UDP-Glycosyltransferase/glycogen phosphorylase"/>
    <property type="match status" value="1"/>
</dbReference>
<dbReference type="PANTHER" id="PTHR46401">
    <property type="entry name" value="GLYCOSYLTRANSFERASE WBBK-RELATED"/>
    <property type="match status" value="1"/>
</dbReference>
<dbReference type="GO" id="GO:0009103">
    <property type="term" value="P:lipopolysaccharide biosynthetic process"/>
    <property type="evidence" value="ECO:0007669"/>
    <property type="project" value="TreeGrafter"/>
</dbReference>
<dbReference type="GO" id="GO:0016757">
    <property type="term" value="F:glycosyltransferase activity"/>
    <property type="evidence" value="ECO:0007669"/>
    <property type="project" value="InterPro"/>
</dbReference>
<dbReference type="EMBL" id="PFWT01000009">
    <property type="protein sequence ID" value="PJA46508.1"/>
    <property type="molecule type" value="Genomic_DNA"/>
</dbReference>
<evidence type="ECO:0000313" key="5">
    <source>
        <dbReference type="Proteomes" id="UP000231263"/>
    </source>
</evidence>
<sequence length="384" mass="43437">MLFSKQNKSNSKQTSFMKVAVNLLPYSSYQGIETYTRNLINEMIKIDGVELILIKHQETPDFFDFGDKVTEVIVPFKKVLKAGVAIYLQTGIYFLLLKLKPDVLLSTSPASPYFYSKNVITFHDCAYDRFREFANIFSKYYFKSMYIAAKYFARKIITISEFSKRELIDVYKIKPSKIAVVLEGPPALPKVTITAVDEVKQDFNIHGKYFFYVGNSRPRKNLKRLIEAFGAFQKENSSYKLIIAGKIDNRFEDIDGIIAKFQLADSVVRTGFVTDEQKVALLKGAVALVFPSLYEGFGLPVLEAQTLGVPVITSHTSSLPEVGGNSVYYVDPYSEKSITEALSVLVADKELCSRLVEKGFENIKSFSWKQTAFQTLAVLEKSEK</sequence>
<accession>A0A2M7XF73</accession>
<dbReference type="InterPro" id="IPR001296">
    <property type="entry name" value="Glyco_trans_1"/>
</dbReference>
<feature type="domain" description="Glycosyltransferase subfamily 4-like N-terminal" evidence="3">
    <location>
        <begin position="30"/>
        <end position="181"/>
    </location>
</feature>
<dbReference type="InterPro" id="IPR028098">
    <property type="entry name" value="Glyco_trans_4-like_N"/>
</dbReference>
<comment type="caution">
    <text evidence="4">The sequence shown here is derived from an EMBL/GenBank/DDBJ whole genome shotgun (WGS) entry which is preliminary data.</text>
</comment>
<dbReference type="Gene3D" id="3.40.50.2000">
    <property type="entry name" value="Glycogen Phosphorylase B"/>
    <property type="match status" value="2"/>
</dbReference>
<protein>
    <recommendedName>
        <fullName evidence="6">Glycosyltransferase family 1 protein</fullName>
    </recommendedName>
</protein>
<name>A0A2M7XF73_9BACT</name>
<evidence type="ECO:0008006" key="6">
    <source>
        <dbReference type="Google" id="ProtNLM"/>
    </source>
</evidence>
<dbReference type="Pfam" id="PF00534">
    <property type="entry name" value="Glycos_transf_1"/>
    <property type="match status" value="1"/>
</dbReference>
<organism evidence="4 5">
    <name type="scientific">Candidatus Uhrbacteria bacterium CG_4_9_14_3_um_filter_41_35</name>
    <dbReference type="NCBI Taxonomy" id="1975034"/>
    <lineage>
        <taxon>Bacteria</taxon>
        <taxon>Candidatus Uhriibacteriota</taxon>
    </lineage>
</organism>
<dbReference type="CDD" id="cd03809">
    <property type="entry name" value="GT4_MtfB-like"/>
    <property type="match status" value="1"/>
</dbReference>
<evidence type="ECO:0000259" key="2">
    <source>
        <dbReference type="Pfam" id="PF00534"/>
    </source>
</evidence>
<dbReference type="Proteomes" id="UP000231263">
    <property type="component" value="Unassembled WGS sequence"/>
</dbReference>
<reference evidence="5" key="1">
    <citation type="submission" date="2017-09" db="EMBL/GenBank/DDBJ databases">
        <title>Depth-based differentiation of microbial function through sediment-hosted aquifers and enrichment of novel symbionts in the deep terrestrial subsurface.</title>
        <authorList>
            <person name="Probst A.J."/>
            <person name="Ladd B."/>
            <person name="Jarett J.K."/>
            <person name="Geller-Mcgrath D.E."/>
            <person name="Sieber C.M.K."/>
            <person name="Emerson J.B."/>
            <person name="Anantharaman K."/>
            <person name="Thomas B.C."/>
            <person name="Malmstrom R."/>
            <person name="Stieglmeier M."/>
            <person name="Klingl A."/>
            <person name="Woyke T."/>
            <person name="Ryan C.M."/>
            <person name="Banfield J.F."/>
        </authorList>
    </citation>
    <scope>NUCLEOTIDE SEQUENCE [LARGE SCALE GENOMIC DNA]</scope>
</reference>
<dbReference type="AlphaFoldDB" id="A0A2M7XF73"/>